<gene>
    <name evidence="2" type="ORF">SLUN_03430</name>
</gene>
<dbReference type="GeneID" id="55654321"/>
<dbReference type="OrthoDB" id="3381279at2"/>
<proteinExistence type="predicted"/>
<evidence type="ECO:0000313" key="3">
    <source>
        <dbReference type="Proteomes" id="UP000244201"/>
    </source>
</evidence>
<evidence type="ECO:0000259" key="1">
    <source>
        <dbReference type="Pfam" id="PF01814"/>
    </source>
</evidence>
<protein>
    <submittedName>
        <fullName evidence="2">Hemerythrin HHE cation-binding protein</fullName>
    </submittedName>
</protein>
<accession>A0A2R4SX14</accession>
<dbReference type="AlphaFoldDB" id="A0A2R4SX14"/>
<reference evidence="2 3" key="1">
    <citation type="submission" date="2018-01" db="EMBL/GenBank/DDBJ databases">
        <title>Complete genome sequence of Streptomyces lunaelactis MM109T, a Ferroverdin A producer isolated from cave moonmilk deposits.</title>
        <authorList>
            <person name="Naome A."/>
            <person name="Martinet L."/>
            <person name="Maciejewska M."/>
            <person name="Anderssen S."/>
            <person name="Adam D."/>
            <person name="Tenconi E."/>
            <person name="Deflandre B."/>
            <person name="Arguelles-Arias A."/>
            <person name="Calusinska M."/>
            <person name="Copieters W."/>
            <person name="Karim L."/>
            <person name="Hanikenne M."/>
            <person name="Baurain D."/>
            <person name="van Wezel G."/>
            <person name="Smargiasso N."/>
            <person name="de Pauw E."/>
            <person name="Delfosse P."/>
            <person name="Rigali S."/>
        </authorList>
    </citation>
    <scope>NUCLEOTIDE SEQUENCE [LARGE SCALE GENOMIC DNA]</scope>
    <source>
        <strain evidence="2 3">MM109</strain>
    </source>
</reference>
<keyword evidence="3" id="KW-1185">Reference proteome</keyword>
<feature type="domain" description="Hemerythrin-like" evidence="1">
    <location>
        <begin position="13"/>
        <end position="129"/>
    </location>
</feature>
<dbReference type="Proteomes" id="UP000244201">
    <property type="component" value="Chromosome"/>
</dbReference>
<evidence type="ECO:0000313" key="2">
    <source>
        <dbReference type="EMBL" id="AVZ71402.1"/>
    </source>
</evidence>
<sequence length="187" mass="19941">MCEYCGCQALPQIAELTREHDLVVNLIGYVRTAHRDADVPRTAWIARRVSAVLVPHTAVEEQGLFPPLAKEFPDGMAALRAEHRLVEAVLDGAAAGVPADPAWPQRLLDALDLLRNHILKEQDGVFPAALAGLSTEDWEAMDAVRSRVGTLSADFATTGFATEAGADIDQHAGSQQDGPLTPGKAAS</sequence>
<dbReference type="RefSeq" id="WP_108147093.1">
    <property type="nucleotide sequence ID" value="NZ_CP026304.1"/>
</dbReference>
<name>A0A2R4SX14_9ACTN</name>
<dbReference type="KEGG" id="slk:SLUN_03430"/>
<dbReference type="InterPro" id="IPR012312">
    <property type="entry name" value="Hemerythrin-like"/>
</dbReference>
<dbReference type="Gene3D" id="1.20.120.520">
    <property type="entry name" value="nmb1532 protein domain like"/>
    <property type="match status" value="1"/>
</dbReference>
<dbReference type="Pfam" id="PF01814">
    <property type="entry name" value="Hemerythrin"/>
    <property type="match status" value="1"/>
</dbReference>
<dbReference type="EMBL" id="CP026304">
    <property type="protein sequence ID" value="AVZ71402.1"/>
    <property type="molecule type" value="Genomic_DNA"/>
</dbReference>
<organism evidence="2 3">
    <name type="scientific">Streptomyces lunaelactis</name>
    <dbReference type="NCBI Taxonomy" id="1535768"/>
    <lineage>
        <taxon>Bacteria</taxon>
        <taxon>Bacillati</taxon>
        <taxon>Actinomycetota</taxon>
        <taxon>Actinomycetes</taxon>
        <taxon>Kitasatosporales</taxon>
        <taxon>Streptomycetaceae</taxon>
        <taxon>Streptomyces</taxon>
    </lineage>
</organism>